<accession>A0ABP5GCC0</accession>
<evidence type="ECO:0000313" key="3">
    <source>
        <dbReference type="Proteomes" id="UP001500751"/>
    </source>
</evidence>
<dbReference type="CDD" id="cd00093">
    <property type="entry name" value="HTH_XRE"/>
    <property type="match status" value="1"/>
</dbReference>
<proteinExistence type="predicted"/>
<protein>
    <recommendedName>
        <fullName evidence="1">HTH cro/C1-type domain-containing protein</fullName>
    </recommendedName>
</protein>
<reference evidence="3" key="1">
    <citation type="journal article" date="2019" name="Int. J. Syst. Evol. Microbiol.">
        <title>The Global Catalogue of Microorganisms (GCM) 10K type strain sequencing project: providing services to taxonomists for standard genome sequencing and annotation.</title>
        <authorList>
            <consortium name="The Broad Institute Genomics Platform"/>
            <consortium name="The Broad Institute Genome Sequencing Center for Infectious Disease"/>
            <person name="Wu L."/>
            <person name="Ma J."/>
        </authorList>
    </citation>
    <scope>NUCLEOTIDE SEQUENCE [LARGE SCALE GENOMIC DNA]</scope>
    <source>
        <strain evidence="3">JCM 16014</strain>
    </source>
</reference>
<dbReference type="SMART" id="SM00530">
    <property type="entry name" value="HTH_XRE"/>
    <property type="match status" value="1"/>
</dbReference>
<sequence length="401" mass="42998">MESDPRHEFGVRLRRLRAAKGWSLAALARRSNVSKPHLSSLERGSRRPSPTVAQAVDAALGADGALAALVADGRHDHDHHCCDQTRCDQHLHDRRREPALAADEAELHLELYRRLFADLRALGQTGSSDLLLPSLRAGATTLASAAARCDGQVANDLWLLAARYAEYAGWMAQERGADAASAAWTEDAARWATNAGDADMVGYAWERRALLALYRGDAAETVALARRAGAEPKVSARVRALAARREAQGHARAGDYDACYRALAQAELLFADAPAPFPAGASWGPNSIPDDSRLVEGWCLADLGRPARAAELLAAEVARVPAGCPNTRTRFVVRRALALARAEAVGEACAVLAEAVPAVARADSATIRSDVREVASTLGRYRRQPAVRALLPDLEAVLRGR</sequence>
<gene>
    <name evidence="2" type="ORF">GCM10009839_54090</name>
</gene>
<evidence type="ECO:0000259" key="1">
    <source>
        <dbReference type="PROSITE" id="PS50943"/>
    </source>
</evidence>
<comment type="caution">
    <text evidence="2">The sequence shown here is derived from an EMBL/GenBank/DDBJ whole genome shotgun (WGS) entry which is preliminary data.</text>
</comment>
<keyword evidence="3" id="KW-1185">Reference proteome</keyword>
<dbReference type="InterPro" id="IPR001387">
    <property type="entry name" value="Cro/C1-type_HTH"/>
</dbReference>
<dbReference type="InterPro" id="IPR010982">
    <property type="entry name" value="Lambda_DNA-bd_dom_sf"/>
</dbReference>
<evidence type="ECO:0000313" key="2">
    <source>
        <dbReference type="EMBL" id="GAA2043889.1"/>
    </source>
</evidence>
<feature type="domain" description="HTH cro/C1-type" evidence="1">
    <location>
        <begin position="13"/>
        <end position="67"/>
    </location>
</feature>
<name>A0ABP5GCC0_9ACTN</name>
<dbReference type="RefSeq" id="WP_344668471.1">
    <property type="nucleotide sequence ID" value="NZ_BAAAQN010000036.1"/>
</dbReference>
<dbReference type="Gene3D" id="1.10.260.40">
    <property type="entry name" value="lambda repressor-like DNA-binding domains"/>
    <property type="match status" value="1"/>
</dbReference>
<dbReference type="Pfam" id="PF13560">
    <property type="entry name" value="HTH_31"/>
    <property type="match status" value="1"/>
</dbReference>
<organism evidence="2 3">
    <name type="scientific">Catenulispora yoronensis</name>
    <dbReference type="NCBI Taxonomy" id="450799"/>
    <lineage>
        <taxon>Bacteria</taxon>
        <taxon>Bacillati</taxon>
        <taxon>Actinomycetota</taxon>
        <taxon>Actinomycetes</taxon>
        <taxon>Catenulisporales</taxon>
        <taxon>Catenulisporaceae</taxon>
        <taxon>Catenulispora</taxon>
    </lineage>
</organism>
<dbReference type="SUPFAM" id="SSF47413">
    <property type="entry name" value="lambda repressor-like DNA-binding domains"/>
    <property type="match status" value="1"/>
</dbReference>
<dbReference type="EMBL" id="BAAAQN010000036">
    <property type="protein sequence ID" value="GAA2043889.1"/>
    <property type="molecule type" value="Genomic_DNA"/>
</dbReference>
<dbReference type="PROSITE" id="PS50943">
    <property type="entry name" value="HTH_CROC1"/>
    <property type="match status" value="1"/>
</dbReference>
<dbReference type="Proteomes" id="UP001500751">
    <property type="component" value="Unassembled WGS sequence"/>
</dbReference>